<keyword evidence="1" id="KW-1003">Cell membrane</keyword>
<keyword evidence="9" id="KW-1185">Reference proteome</keyword>
<evidence type="ECO:0000313" key="8">
    <source>
        <dbReference type="EMBL" id="OPX44978.1"/>
    </source>
</evidence>
<protein>
    <submittedName>
        <fullName evidence="8">Bacterial extracellular solute-binding protein</fullName>
    </submittedName>
</protein>
<feature type="coiled-coil region" evidence="6">
    <location>
        <begin position="417"/>
        <end position="444"/>
    </location>
</feature>
<dbReference type="SUPFAM" id="SSF53850">
    <property type="entry name" value="Periplasmic binding protein-like II"/>
    <property type="match status" value="1"/>
</dbReference>
<keyword evidence="2" id="KW-0732">Signal</keyword>
<dbReference type="STRING" id="48256.CLHUN_12100"/>
<reference evidence="8 9" key="1">
    <citation type="submission" date="2017-03" db="EMBL/GenBank/DDBJ databases">
        <title>Genome sequence of Clostridium hungatei DSM 14427.</title>
        <authorList>
            <person name="Poehlein A."/>
            <person name="Daniel R."/>
        </authorList>
    </citation>
    <scope>NUCLEOTIDE SEQUENCE [LARGE SCALE GENOMIC DNA]</scope>
    <source>
        <strain evidence="8 9">DSM 14427</strain>
    </source>
</reference>
<keyword evidence="4" id="KW-0564">Palmitate</keyword>
<evidence type="ECO:0000313" key="9">
    <source>
        <dbReference type="Proteomes" id="UP000191554"/>
    </source>
</evidence>
<dbReference type="Pfam" id="PF01547">
    <property type="entry name" value="SBP_bac_1"/>
    <property type="match status" value="1"/>
</dbReference>
<evidence type="ECO:0000256" key="5">
    <source>
        <dbReference type="ARBA" id="ARBA00023288"/>
    </source>
</evidence>
<evidence type="ECO:0000256" key="2">
    <source>
        <dbReference type="ARBA" id="ARBA00022729"/>
    </source>
</evidence>
<organism evidence="8 9">
    <name type="scientific">Ruminiclostridium hungatei</name>
    <name type="common">Clostridium hungatei</name>
    <dbReference type="NCBI Taxonomy" id="48256"/>
    <lineage>
        <taxon>Bacteria</taxon>
        <taxon>Bacillati</taxon>
        <taxon>Bacillota</taxon>
        <taxon>Clostridia</taxon>
        <taxon>Eubacteriales</taxon>
        <taxon>Oscillospiraceae</taxon>
        <taxon>Ruminiclostridium</taxon>
    </lineage>
</organism>
<dbReference type="InterPro" id="IPR006059">
    <property type="entry name" value="SBP"/>
</dbReference>
<feature type="region of interest" description="Disordered" evidence="7">
    <location>
        <begin position="29"/>
        <end position="52"/>
    </location>
</feature>
<gene>
    <name evidence="8" type="ORF">CLHUN_12100</name>
</gene>
<dbReference type="EMBL" id="MZGX01000006">
    <property type="protein sequence ID" value="OPX44978.1"/>
    <property type="molecule type" value="Genomic_DNA"/>
</dbReference>
<evidence type="ECO:0000256" key="1">
    <source>
        <dbReference type="ARBA" id="ARBA00022475"/>
    </source>
</evidence>
<keyword evidence="5" id="KW-0449">Lipoprotein</keyword>
<comment type="caution">
    <text evidence="8">The sequence shown here is derived from an EMBL/GenBank/DDBJ whole genome shotgun (WGS) entry which is preliminary data.</text>
</comment>
<keyword evidence="6" id="KW-0175">Coiled coil</keyword>
<sequence>MKRLISSVIIIFLLAFMIGCTGKQAGAVGSEPDSAASESASSTDGPTSADQKPVTLNLYQSQNITDSEYKKLIEEPLKKKFPNITIIRTNATTATLDEVIATGNIPDFFYDGLNYHKYQKLGLLQDLEDLIKKHNFDLNRLKSGIIDSIKNQTNEGIIFTLPFSINTTILYYNKDIFDKFGVPYPPDEQITWEKAVEIGRKLTRTDNGINYVGIDLENGPLRIYESLGLKVLDSETGKATVNTSGWKRVLDVVKSSFEVPGYVQGDKYIYDKNSFLKTRNLAMRVAPLANLIGDLEDARAAGQPINYDIVPPPAFEENFGKGSELAMHTWYISSQSKHKDEAFQVISYILSDEVQRLLARNGRVPCIENKELEKEFGADVPSLQGVNTANVFKAEPRIFHKAHPYEGDVTGFIQETYEEIALKNVDVNTALRNLEEKINKKVDQLKVAGK</sequence>
<dbReference type="Gene3D" id="3.40.190.10">
    <property type="entry name" value="Periplasmic binding protein-like II"/>
    <property type="match status" value="1"/>
</dbReference>
<dbReference type="AlphaFoldDB" id="A0A1V4SM77"/>
<name>A0A1V4SM77_RUMHU</name>
<evidence type="ECO:0000256" key="6">
    <source>
        <dbReference type="SAM" id="Coils"/>
    </source>
</evidence>
<evidence type="ECO:0000256" key="3">
    <source>
        <dbReference type="ARBA" id="ARBA00023136"/>
    </source>
</evidence>
<dbReference type="InterPro" id="IPR050490">
    <property type="entry name" value="Bact_solute-bd_prot1"/>
</dbReference>
<dbReference type="OrthoDB" id="362670at2"/>
<dbReference type="Proteomes" id="UP000191554">
    <property type="component" value="Unassembled WGS sequence"/>
</dbReference>
<dbReference type="PROSITE" id="PS51257">
    <property type="entry name" value="PROKAR_LIPOPROTEIN"/>
    <property type="match status" value="1"/>
</dbReference>
<evidence type="ECO:0000256" key="7">
    <source>
        <dbReference type="SAM" id="MobiDB-lite"/>
    </source>
</evidence>
<proteinExistence type="predicted"/>
<dbReference type="PANTHER" id="PTHR43649">
    <property type="entry name" value="ARABINOSE-BINDING PROTEIN-RELATED"/>
    <property type="match status" value="1"/>
</dbReference>
<dbReference type="PANTHER" id="PTHR43649:SF33">
    <property type="entry name" value="POLYGALACTURONAN_RHAMNOGALACTURONAN-BINDING PROTEIN YTCQ"/>
    <property type="match status" value="1"/>
</dbReference>
<evidence type="ECO:0000256" key="4">
    <source>
        <dbReference type="ARBA" id="ARBA00023139"/>
    </source>
</evidence>
<dbReference type="RefSeq" id="WP_080063662.1">
    <property type="nucleotide sequence ID" value="NZ_MZGX01000006.1"/>
</dbReference>
<accession>A0A1V4SM77</accession>
<keyword evidence="3" id="KW-0472">Membrane</keyword>